<dbReference type="PANTHER" id="PTHR31503:SF91">
    <property type="entry name" value="SODIUM_CALCIUM EXCHANGER MEMBRANE REGION, EF-HAND DOMAIN PAIR-RELATED"/>
    <property type="match status" value="1"/>
</dbReference>
<dbReference type="InterPro" id="IPR004713">
    <property type="entry name" value="CaH_exchang"/>
</dbReference>
<dbReference type="GO" id="GO:0015369">
    <property type="term" value="F:calcium:proton antiporter activity"/>
    <property type="evidence" value="ECO:0007669"/>
    <property type="project" value="TreeGrafter"/>
</dbReference>
<dbReference type="InterPro" id="IPR011992">
    <property type="entry name" value="EF-hand-dom_pair"/>
</dbReference>
<feature type="transmembrane region" description="Helical" evidence="8">
    <location>
        <begin position="233"/>
        <end position="252"/>
    </location>
</feature>
<dbReference type="SUPFAM" id="SSF47473">
    <property type="entry name" value="EF-hand"/>
    <property type="match status" value="1"/>
</dbReference>
<dbReference type="Pfam" id="PF01699">
    <property type="entry name" value="Na_Ca_ex"/>
    <property type="match status" value="1"/>
</dbReference>
<dbReference type="CDD" id="cd00051">
    <property type="entry name" value="EFh"/>
    <property type="match status" value="1"/>
</dbReference>
<evidence type="ECO:0000256" key="5">
    <source>
        <dbReference type="ARBA" id="ARBA00022989"/>
    </source>
</evidence>
<dbReference type="GO" id="GO:0016020">
    <property type="term" value="C:membrane"/>
    <property type="evidence" value="ECO:0007669"/>
    <property type="project" value="InterPro"/>
</dbReference>
<keyword evidence="5 8" id="KW-1133">Transmembrane helix</keyword>
<evidence type="ECO:0000256" key="8">
    <source>
        <dbReference type="SAM" id="Phobius"/>
    </source>
</evidence>
<evidence type="ECO:0000256" key="9">
    <source>
        <dbReference type="SAM" id="SignalP"/>
    </source>
</evidence>
<dbReference type="GO" id="GO:0006874">
    <property type="term" value="P:intracellular calcium ion homeostasis"/>
    <property type="evidence" value="ECO:0007669"/>
    <property type="project" value="TreeGrafter"/>
</dbReference>
<keyword evidence="6" id="KW-0406">Ion transport</keyword>
<keyword evidence="7 8" id="KW-0472">Membrane</keyword>
<gene>
    <name evidence="11" type="ORF">CTI12_AA054230</name>
</gene>
<keyword evidence="12" id="KW-1185">Reference proteome</keyword>
<dbReference type="AlphaFoldDB" id="A0A2U1QAF6"/>
<feature type="chain" id="PRO_5015582615" evidence="9">
    <location>
        <begin position="26"/>
        <end position="837"/>
    </location>
</feature>
<evidence type="ECO:0000259" key="10">
    <source>
        <dbReference type="PROSITE" id="PS50222"/>
    </source>
</evidence>
<evidence type="ECO:0000313" key="12">
    <source>
        <dbReference type="Proteomes" id="UP000245207"/>
    </source>
</evidence>
<comment type="caution">
    <text evidence="11">The sequence shown here is derived from an EMBL/GenBank/DDBJ whole genome shotgun (WGS) entry which is preliminary data.</text>
</comment>
<reference evidence="11 12" key="1">
    <citation type="journal article" date="2018" name="Mol. Plant">
        <title>The genome of Artemisia annua provides insight into the evolution of Asteraceae family and artemisinin biosynthesis.</title>
        <authorList>
            <person name="Shen Q."/>
            <person name="Zhang L."/>
            <person name="Liao Z."/>
            <person name="Wang S."/>
            <person name="Yan T."/>
            <person name="Shi P."/>
            <person name="Liu M."/>
            <person name="Fu X."/>
            <person name="Pan Q."/>
            <person name="Wang Y."/>
            <person name="Lv Z."/>
            <person name="Lu X."/>
            <person name="Zhang F."/>
            <person name="Jiang W."/>
            <person name="Ma Y."/>
            <person name="Chen M."/>
            <person name="Hao X."/>
            <person name="Li L."/>
            <person name="Tang Y."/>
            <person name="Lv G."/>
            <person name="Zhou Y."/>
            <person name="Sun X."/>
            <person name="Brodelius P.E."/>
            <person name="Rose J.K.C."/>
            <person name="Tang K."/>
        </authorList>
    </citation>
    <scope>NUCLEOTIDE SEQUENCE [LARGE SCALE GENOMIC DNA]</scope>
    <source>
        <strain evidence="12">cv. Huhao1</strain>
        <tissue evidence="11">Leaf</tissue>
    </source>
</reference>
<evidence type="ECO:0000256" key="4">
    <source>
        <dbReference type="ARBA" id="ARBA00022692"/>
    </source>
</evidence>
<dbReference type="GO" id="GO:0012505">
    <property type="term" value="C:endomembrane system"/>
    <property type="evidence" value="ECO:0007669"/>
    <property type="project" value="UniProtKB-SubCell"/>
</dbReference>
<organism evidence="11 12">
    <name type="scientific">Artemisia annua</name>
    <name type="common">Sweet wormwood</name>
    <dbReference type="NCBI Taxonomy" id="35608"/>
    <lineage>
        <taxon>Eukaryota</taxon>
        <taxon>Viridiplantae</taxon>
        <taxon>Streptophyta</taxon>
        <taxon>Embryophyta</taxon>
        <taxon>Tracheophyta</taxon>
        <taxon>Spermatophyta</taxon>
        <taxon>Magnoliopsida</taxon>
        <taxon>eudicotyledons</taxon>
        <taxon>Gunneridae</taxon>
        <taxon>Pentapetalae</taxon>
        <taxon>asterids</taxon>
        <taxon>campanulids</taxon>
        <taxon>Asterales</taxon>
        <taxon>Asteraceae</taxon>
        <taxon>Asteroideae</taxon>
        <taxon>Anthemideae</taxon>
        <taxon>Artemisiinae</taxon>
        <taxon>Artemisia</taxon>
    </lineage>
</organism>
<name>A0A2U1QAF6_ARTAN</name>
<keyword evidence="4 8" id="KW-0812">Transmembrane</keyword>
<keyword evidence="2" id="KW-0813">Transport</keyword>
<evidence type="ECO:0000313" key="11">
    <source>
        <dbReference type="EMBL" id="PWA94988.1"/>
    </source>
</evidence>
<protein>
    <submittedName>
        <fullName evidence="11">Sodium/calcium exchanger membrane region, EF-hand domain pair</fullName>
    </submittedName>
</protein>
<evidence type="ECO:0000256" key="1">
    <source>
        <dbReference type="ARBA" id="ARBA00004127"/>
    </source>
</evidence>
<feature type="signal peptide" evidence="9">
    <location>
        <begin position="1"/>
        <end position="25"/>
    </location>
</feature>
<dbReference type="PROSITE" id="PS50222">
    <property type="entry name" value="EF_HAND_2"/>
    <property type="match status" value="1"/>
</dbReference>
<feature type="transmembrane region" description="Helical" evidence="8">
    <location>
        <begin position="205"/>
        <end position="227"/>
    </location>
</feature>
<proteinExistence type="predicted"/>
<evidence type="ECO:0000256" key="3">
    <source>
        <dbReference type="ARBA" id="ARBA00022449"/>
    </source>
</evidence>
<keyword evidence="9" id="KW-0732">Signal</keyword>
<feature type="domain" description="EF-hand" evidence="10">
    <location>
        <begin position="423"/>
        <end position="458"/>
    </location>
</feature>
<sequence length="837" mass="95178">MVKVVMKLAAHVVIILFMLVSNVASRRLSYDAPELVSDGVSNGNVAHEEESFLRLKEDSSEEQCELMYGFLPCSSNIPSHVFLIVIYEYLLYHGESYAGGDGRIFRFLGKNFFVLSLSQLLDSLPDALVLLATGLSSSKEKAQEYVVTGAGLLAGSSILLLTLLWGICFICSRKKFYGSEEDQGIPLLTGSGVLTDPETCFHAKVMFYSLIPFVVILLPSVFGVSYSSQEYEIVLLVSLSVSLICLFCYFVYQRFDKSERIQKRRLDYAEVEQKVEMHVPFYDVQALMLDREKHLMSRQKELEKTLKDPATCEQRKTNKEFYVQFKEWIDGTKQLMDDPHSLDATGTEYNEVVELLLEDRNKLVDTISEMMERASGKRLLINDGTQVDPSVIDSFFECIDNDKNESVTATELKNFIMKEEMLVDVEVADIILRHLDKDGNEVIDKEEFESGIKKLLISRNLHKQSLAHTGQDDKYHRAEAKAKAAEKYKAIILLIIGIFMLTFLAEPLVESVRKFSDSVKIEPFYVSFILVPLATNARTAIAAIHAAKQKRHHITSLTFSEIYHKVFMNNILGFFVLVSVIYFHGLTWHFSAEVLVVIIVCIIMGLLASYKSKLPNWTLLIAFPLYPLSLVVGSSLAVQMEKKQLIIFFDMLMLECRGENIRPLKTIARISSDVYIPRGVSTPALDDDILWEFQPKKLETHQALDKLTAKISTLNLERVRQIKGTLVGISGRVQKNRWEINIKWQSNVTNTVKLKMMTKGSSLYDPREKLAAIFTPMLNIVTGWFVFTKARILTRTTICRCVNSQARKDWRFSVATKTTIQTPQQMSFTKKSCIVFE</sequence>
<dbReference type="Gene3D" id="1.20.58.340">
    <property type="entry name" value="Magnesium transport protein CorA, transmembrane region"/>
    <property type="match status" value="1"/>
</dbReference>
<dbReference type="OrthoDB" id="26525at2759"/>
<feature type="transmembrane region" description="Helical" evidence="8">
    <location>
        <begin position="112"/>
        <end position="133"/>
    </location>
</feature>
<accession>A0A2U1QAF6</accession>
<feature type="transmembrane region" description="Helical" evidence="8">
    <location>
        <begin position="590"/>
        <end position="610"/>
    </location>
</feature>
<evidence type="ECO:0000256" key="7">
    <source>
        <dbReference type="ARBA" id="ARBA00023136"/>
    </source>
</evidence>
<keyword evidence="3" id="KW-0050">Antiport</keyword>
<feature type="transmembrane region" description="Helical" evidence="8">
    <location>
        <begin position="617"/>
        <end position="638"/>
    </location>
</feature>
<dbReference type="EMBL" id="PKPP01000273">
    <property type="protein sequence ID" value="PWA94988.1"/>
    <property type="molecule type" value="Genomic_DNA"/>
</dbReference>
<comment type="subcellular location">
    <subcellularLocation>
        <location evidence="1">Endomembrane system</location>
        <topology evidence="1">Multi-pass membrane protein</topology>
    </subcellularLocation>
</comment>
<dbReference type="Gene3D" id="1.10.238.10">
    <property type="entry name" value="EF-hand"/>
    <property type="match status" value="1"/>
</dbReference>
<dbReference type="SMART" id="SM00054">
    <property type="entry name" value="EFh"/>
    <property type="match status" value="2"/>
</dbReference>
<feature type="transmembrane region" description="Helical" evidence="8">
    <location>
        <begin position="525"/>
        <end position="546"/>
    </location>
</feature>
<dbReference type="GO" id="GO:0005509">
    <property type="term" value="F:calcium ion binding"/>
    <property type="evidence" value="ECO:0007669"/>
    <property type="project" value="InterPro"/>
</dbReference>
<dbReference type="Proteomes" id="UP000245207">
    <property type="component" value="Unassembled WGS sequence"/>
</dbReference>
<evidence type="ECO:0000256" key="6">
    <source>
        <dbReference type="ARBA" id="ARBA00023065"/>
    </source>
</evidence>
<feature type="transmembrane region" description="Helical" evidence="8">
    <location>
        <begin position="566"/>
        <end position="584"/>
    </location>
</feature>
<feature type="transmembrane region" description="Helical" evidence="8">
    <location>
        <begin position="145"/>
        <end position="170"/>
    </location>
</feature>
<dbReference type="InterPro" id="IPR004837">
    <property type="entry name" value="NaCa_Exmemb"/>
</dbReference>
<evidence type="ECO:0000256" key="2">
    <source>
        <dbReference type="ARBA" id="ARBA00022448"/>
    </source>
</evidence>
<feature type="transmembrane region" description="Helical" evidence="8">
    <location>
        <begin position="488"/>
        <end position="505"/>
    </location>
</feature>
<dbReference type="InterPro" id="IPR002048">
    <property type="entry name" value="EF_hand_dom"/>
</dbReference>
<dbReference type="PANTHER" id="PTHR31503">
    <property type="entry name" value="VACUOLAR CALCIUM ION TRANSPORTER"/>
    <property type="match status" value="1"/>
</dbReference>